<proteinExistence type="predicted"/>
<name>A0A0F9INM1_9ZZZZ</name>
<evidence type="ECO:0000313" key="2">
    <source>
        <dbReference type="EMBL" id="KKL95345.1"/>
    </source>
</evidence>
<protein>
    <submittedName>
        <fullName evidence="2">Uncharacterized protein</fullName>
    </submittedName>
</protein>
<feature type="region of interest" description="Disordered" evidence="1">
    <location>
        <begin position="223"/>
        <end position="296"/>
    </location>
</feature>
<dbReference type="EMBL" id="LAZR01018699">
    <property type="protein sequence ID" value="KKL95345.1"/>
    <property type="molecule type" value="Genomic_DNA"/>
</dbReference>
<dbReference type="AlphaFoldDB" id="A0A0F9INM1"/>
<accession>A0A0F9INM1</accession>
<evidence type="ECO:0000256" key="1">
    <source>
        <dbReference type="SAM" id="MobiDB-lite"/>
    </source>
</evidence>
<comment type="caution">
    <text evidence="2">The sequence shown here is derived from an EMBL/GenBank/DDBJ whole genome shotgun (WGS) entry which is preliminary data.</text>
</comment>
<gene>
    <name evidence="2" type="ORF">LCGC14_1855500</name>
</gene>
<feature type="compositionally biased region" description="Low complexity" evidence="1">
    <location>
        <begin position="245"/>
        <end position="256"/>
    </location>
</feature>
<feature type="compositionally biased region" description="Basic residues" evidence="1">
    <location>
        <begin position="274"/>
        <end position="286"/>
    </location>
</feature>
<reference evidence="2" key="1">
    <citation type="journal article" date="2015" name="Nature">
        <title>Complex archaea that bridge the gap between prokaryotes and eukaryotes.</title>
        <authorList>
            <person name="Spang A."/>
            <person name="Saw J.H."/>
            <person name="Jorgensen S.L."/>
            <person name="Zaremba-Niedzwiedzka K."/>
            <person name="Martijn J."/>
            <person name="Lind A.E."/>
            <person name="van Eijk R."/>
            <person name="Schleper C."/>
            <person name="Guy L."/>
            <person name="Ettema T.J."/>
        </authorList>
    </citation>
    <scope>NUCLEOTIDE SEQUENCE</scope>
</reference>
<sequence length="296" mass="32109">MRYFKHKKPPHTVALVGMGPSLTDFMVETMTQEFMPDFADEFWTINMASNMVHSDLIFWMDDLAQQERFKPGLMAVLRRRGVPVITSKAYPEIVPNSYDFPLDEVASLAIKTFGKPYLNNGVAMAIGYALVSGVKRLKMYGADFSYPNRDYAESGRACVEAWVTLACANEAMEISLCPKTSLFDSVLDKGVYGYATQPMITLPNGQKYQYKSPGEITAAYVAEDSSGQETKDESDVLGDVPGTRSAASNGDGADAGKTNGVDPTPQAAIARPGKSLRGRGKARRNKGRDSAGVAGG</sequence>
<organism evidence="2">
    <name type="scientific">marine sediment metagenome</name>
    <dbReference type="NCBI Taxonomy" id="412755"/>
    <lineage>
        <taxon>unclassified sequences</taxon>
        <taxon>metagenomes</taxon>
        <taxon>ecological metagenomes</taxon>
    </lineage>
</organism>